<feature type="transmembrane region" description="Helical" evidence="5">
    <location>
        <begin position="354"/>
        <end position="375"/>
    </location>
</feature>
<feature type="transmembrane region" description="Helical" evidence="5">
    <location>
        <begin position="293"/>
        <end position="313"/>
    </location>
</feature>
<comment type="caution">
    <text evidence="7">The sequence shown here is derived from an EMBL/GenBank/DDBJ whole genome shotgun (WGS) entry which is preliminary data.</text>
</comment>
<proteinExistence type="predicted"/>
<dbReference type="OrthoDB" id="29061at2157"/>
<keyword evidence="8" id="KW-1185">Reference proteome</keyword>
<feature type="transmembrane region" description="Helical" evidence="5">
    <location>
        <begin position="69"/>
        <end position="88"/>
    </location>
</feature>
<dbReference type="GO" id="GO:0005886">
    <property type="term" value="C:plasma membrane"/>
    <property type="evidence" value="ECO:0007669"/>
    <property type="project" value="TreeGrafter"/>
</dbReference>
<gene>
    <name evidence="7" type="ORF">RJ53_08095</name>
</gene>
<dbReference type="SUPFAM" id="SSF103473">
    <property type="entry name" value="MFS general substrate transporter"/>
    <property type="match status" value="1"/>
</dbReference>
<feature type="transmembrane region" description="Helical" evidence="5">
    <location>
        <begin position="94"/>
        <end position="117"/>
    </location>
</feature>
<sequence length="383" mass="40805">MFKIPKPITGYTAGHIVIDLYSPVIPALIPLLVLYPGIGYFLAGLLVSVFQITSSLFQPFVGWLSDRSGWSAPIWLCILTSSICISLYGIVQNYYLLLLFAAGGGVAHALFHPSALLQVHGHTSDHNRGALTSFFVTGGNLGFAIGPVIVGVLIGFGGLPALTLIAIPGILMAAYLFMMTRREDRPVAEVPEKKQFVPIAYRPVSLIVTIAALRSWVIMASVAFFPAYLIATEGYSLVFGNLMLTLMLLAGVVGQISGGILSDRYGRREVTIIGLFACIIPYVLFFMTSGWMALLLMVAVGYLTWSTFSVTVTMAQEYLPGRVGLASGLLIGFSIGAGGLGVSVVGIIADYLTLSTALVALTIPLIIAALLSLAIPKREVQAV</sequence>
<evidence type="ECO:0000256" key="2">
    <source>
        <dbReference type="ARBA" id="ARBA00022692"/>
    </source>
</evidence>
<feature type="transmembrane region" description="Helical" evidence="5">
    <location>
        <begin position="270"/>
        <end position="287"/>
    </location>
</feature>
<dbReference type="Gene3D" id="1.20.1250.20">
    <property type="entry name" value="MFS general substrate transporter like domains"/>
    <property type="match status" value="2"/>
</dbReference>
<dbReference type="InterPro" id="IPR005829">
    <property type="entry name" value="Sugar_transporter_CS"/>
</dbReference>
<dbReference type="InterPro" id="IPR011701">
    <property type="entry name" value="MFS"/>
</dbReference>
<evidence type="ECO:0000256" key="5">
    <source>
        <dbReference type="SAM" id="Phobius"/>
    </source>
</evidence>
<dbReference type="InterPro" id="IPR001958">
    <property type="entry name" value="Tet-R_TetA/multi-R_MdtG-like"/>
</dbReference>
<feature type="domain" description="Major facilitator superfamily (MFS) profile" evidence="6">
    <location>
        <begin position="1"/>
        <end position="380"/>
    </location>
</feature>
<dbReference type="Pfam" id="PF07690">
    <property type="entry name" value="MFS_1"/>
    <property type="match status" value="1"/>
</dbReference>
<reference evidence="7" key="1">
    <citation type="submission" date="2014-12" db="EMBL/GenBank/DDBJ databases">
        <authorList>
            <person name="Huang H.-H."/>
            <person name="Chen S.-C."/>
            <person name="Lai M.-C."/>
        </authorList>
    </citation>
    <scope>NUCLEOTIDE SEQUENCE</scope>
    <source>
        <strain evidence="7">K1F9705b</strain>
    </source>
</reference>
<feature type="transmembrane region" description="Helical" evidence="5">
    <location>
        <begin position="129"/>
        <end position="154"/>
    </location>
</feature>
<dbReference type="PANTHER" id="PTHR43129">
    <property type="entry name" value="FOSMIDOMYCIN RESISTANCE PROTEIN"/>
    <property type="match status" value="1"/>
</dbReference>
<accession>A0A8J7WB46</accession>
<dbReference type="RefSeq" id="WP_211531163.1">
    <property type="nucleotide sequence ID" value="NZ_JWHL01000013.1"/>
</dbReference>
<name>A0A8J7WB46_9EURY</name>
<feature type="transmembrane region" description="Helical" evidence="5">
    <location>
        <begin position="237"/>
        <end position="258"/>
    </location>
</feature>
<evidence type="ECO:0000313" key="7">
    <source>
        <dbReference type="EMBL" id="MBR1369457.1"/>
    </source>
</evidence>
<dbReference type="PROSITE" id="PS50850">
    <property type="entry name" value="MFS"/>
    <property type="match status" value="1"/>
</dbReference>
<evidence type="ECO:0000259" key="6">
    <source>
        <dbReference type="PROSITE" id="PS50850"/>
    </source>
</evidence>
<dbReference type="CDD" id="cd17478">
    <property type="entry name" value="MFS_FsR"/>
    <property type="match status" value="1"/>
</dbReference>
<dbReference type="Proteomes" id="UP000730161">
    <property type="component" value="Unassembled WGS sequence"/>
</dbReference>
<comment type="subcellular location">
    <subcellularLocation>
        <location evidence="1">Membrane</location>
        <topology evidence="1">Multi-pass membrane protein</topology>
    </subcellularLocation>
</comment>
<evidence type="ECO:0000256" key="1">
    <source>
        <dbReference type="ARBA" id="ARBA00004141"/>
    </source>
</evidence>
<feature type="transmembrane region" description="Helical" evidence="5">
    <location>
        <begin position="160"/>
        <end position="178"/>
    </location>
</feature>
<dbReference type="PANTHER" id="PTHR43129:SF1">
    <property type="entry name" value="FOSMIDOMYCIN RESISTANCE PROTEIN"/>
    <property type="match status" value="1"/>
</dbReference>
<keyword evidence="2 5" id="KW-0812">Transmembrane</keyword>
<organism evidence="7 8">
    <name type="scientific">Methanocalculus chunghsingensis</name>
    <dbReference type="NCBI Taxonomy" id="156457"/>
    <lineage>
        <taxon>Archaea</taxon>
        <taxon>Methanobacteriati</taxon>
        <taxon>Methanobacteriota</taxon>
        <taxon>Stenosarchaea group</taxon>
        <taxon>Methanomicrobia</taxon>
        <taxon>Methanomicrobiales</taxon>
        <taxon>Methanocalculaceae</taxon>
        <taxon>Methanocalculus</taxon>
    </lineage>
</organism>
<feature type="transmembrane region" description="Helical" evidence="5">
    <location>
        <begin position="38"/>
        <end position="57"/>
    </location>
</feature>
<keyword evidence="3 5" id="KW-1133">Transmembrane helix</keyword>
<feature type="transmembrane region" description="Helical" evidence="5">
    <location>
        <begin position="12"/>
        <end position="32"/>
    </location>
</feature>
<dbReference type="PRINTS" id="PR01035">
    <property type="entry name" value="TCRTETA"/>
</dbReference>
<evidence type="ECO:0000256" key="4">
    <source>
        <dbReference type="ARBA" id="ARBA00023136"/>
    </source>
</evidence>
<dbReference type="InterPro" id="IPR020846">
    <property type="entry name" value="MFS_dom"/>
</dbReference>
<dbReference type="EMBL" id="JWHL01000013">
    <property type="protein sequence ID" value="MBR1369457.1"/>
    <property type="molecule type" value="Genomic_DNA"/>
</dbReference>
<dbReference type="AlphaFoldDB" id="A0A8J7WB46"/>
<feature type="transmembrane region" description="Helical" evidence="5">
    <location>
        <begin position="199"/>
        <end position="231"/>
    </location>
</feature>
<evidence type="ECO:0000313" key="8">
    <source>
        <dbReference type="Proteomes" id="UP000730161"/>
    </source>
</evidence>
<evidence type="ECO:0000256" key="3">
    <source>
        <dbReference type="ARBA" id="ARBA00022989"/>
    </source>
</evidence>
<keyword evidence="4 5" id="KW-0472">Membrane</keyword>
<dbReference type="InterPro" id="IPR036259">
    <property type="entry name" value="MFS_trans_sf"/>
</dbReference>
<feature type="transmembrane region" description="Helical" evidence="5">
    <location>
        <begin position="325"/>
        <end position="348"/>
    </location>
</feature>
<protein>
    <recommendedName>
        <fullName evidence="6">Major facilitator superfamily (MFS) profile domain-containing protein</fullName>
    </recommendedName>
</protein>
<dbReference type="GO" id="GO:0022857">
    <property type="term" value="F:transmembrane transporter activity"/>
    <property type="evidence" value="ECO:0007669"/>
    <property type="project" value="InterPro"/>
</dbReference>
<dbReference type="PROSITE" id="PS00216">
    <property type="entry name" value="SUGAR_TRANSPORT_1"/>
    <property type="match status" value="1"/>
</dbReference>